<dbReference type="EMBL" id="CM037151">
    <property type="protein sequence ID" value="KAH7843291.1"/>
    <property type="molecule type" value="Genomic_DNA"/>
</dbReference>
<protein>
    <submittedName>
        <fullName evidence="1">Uncharacterized protein</fullName>
    </submittedName>
</protein>
<accession>A0ACB7XQR3</accession>
<organism evidence="1 2">
    <name type="scientific">Vaccinium darrowii</name>
    <dbReference type="NCBI Taxonomy" id="229202"/>
    <lineage>
        <taxon>Eukaryota</taxon>
        <taxon>Viridiplantae</taxon>
        <taxon>Streptophyta</taxon>
        <taxon>Embryophyta</taxon>
        <taxon>Tracheophyta</taxon>
        <taxon>Spermatophyta</taxon>
        <taxon>Magnoliopsida</taxon>
        <taxon>eudicotyledons</taxon>
        <taxon>Gunneridae</taxon>
        <taxon>Pentapetalae</taxon>
        <taxon>asterids</taxon>
        <taxon>Ericales</taxon>
        <taxon>Ericaceae</taxon>
        <taxon>Vaccinioideae</taxon>
        <taxon>Vaccinieae</taxon>
        <taxon>Vaccinium</taxon>
    </lineage>
</organism>
<gene>
    <name evidence="1" type="ORF">Vadar_014817</name>
</gene>
<reference evidence="1 2" key="1">
    <citation type="journal article" date="2021" name="Hortic Res">
        <title>High-quality reference genome and annotation aids understanding of berry development for evergreen blueberry (Vaccinium darrowii).</title>
        <authorList>
            <person name="Yu J."/>
            <person name="Hulse-Kemp A.M."/>
            <person name="Babiker E."/>
            <person name="Staton M."/>
        </authorList>
    </citation>
    <scope>NUCLEOTIDE SEQUENCE [LARGE SCALE GENOMIC DNA]</scope>
    <source>
        <strain evidence="2">cv. NJ 8807/NJ 8810</strain>
        <tissue evidence="1">Young leaf</tissue>
    </source>
</reference>
<proteinExistence type="predicted"/>
<evidence type="ECO:0000313" key="2">
    <source>
        <dbReference type="Proteomes" id="UP000828048"/>
    </source>
</evidence>
<name>A0ACB7XQR3_9ERIC</name>
<dbReference type="Proteomes" id="UP000828048">
    <property type="component" value="Chromosome 1"/>
</dbReference>
<sequence length="411" mass="45379">MMLWNVVNPPKKLPEDISSLSAATLELCDPEVLFQEPPQNSEITSTSNCCCQDDFFKTTNISFSPDIIHFPTNLNKNAAEITTTTKGCSLSGIFDSTQEIDNDISVSIDFPPYPSPIPQFPNNYQEAQLSLLQSQPLLEQETFVDRGLPNYPPHDHFAPIVVGPTMPFFLEEEECLSLMPNSSYTRRLSSFLGSANTVLGPYLPAGNLSSAALSDDNNSGIFTGSEYVGNNGVQNQELEFQGDDAGIFYSAPLPGIYDSSTVLQTALSNGSTQHAVNGTGGSTSTPSASDLSSLEDSAFKAAPRCSAEERRDKIHRYLKKRNERNFSKKIKYVCRKTLADSRPRVRGRFARNDELINFRKTPTRSYGNNEEDTGENVVVEEEDMVDSSNLFAHLSGVNSFKCNHPIHSNWI</sequence>
<evidence type="ECO:0000313" key="1">
    <source>
        <dbReference type="EMBL" id="KAH7843291.1"/>
    </source>
</evidence>
<comment type="caution">
    <text evidence="1">The sequence shown here is derived from an EMBL/GenBank/DDBJ whole genome shotgun (WGS) entry which is preliminary data.</text>
</comment>
<keyword evidence="2" id="KW-1185">Reference proteome</keyword>